<organism evidence="1 2">
    <name type="scientific">Scophthalmus maximus</name>
    <name type="common">Turbot</name>
    <name type="synonym">Psetta maxima</name>
    <dbReference type="NCBI Taxonomy" id="52904"/>
    <lineage>
        <taxon>Eukaryota</taxon>
        <taxon>Metazoa</taxon>
        <taxon>Chordata</taxon>
        <taxon>Craniata</taxon>
        <taxon>Vertebrata</taxon>
        <taxon>Euteleostomi</taxon>
        <taxon>Actinopterygii</taxon>
        <taxon>Neopterygii</taxon>
        <taxon>Teleostei</taxon>
        <taxon>Neoteleostei</taxon>
        <taxon>Acanthomorphata</taxon>
        <taxon>Carangaria</taxon>
        <taxon>Pleuronectiformes</taxon>
        <taxon>Pleuronectoidei</taxon>
        <taxon>Scophthalmidae</taxon>
        <taxon>Scophthalmus</taxon>
    </lineage>
</organism>
<reference evidence="1 2" key="1">
    <citation type="submission" date="2019-06" db="EMBL/GenBank/DDBJ databases">
        <title>Draft genomes of female and male turbot (Scophthalmus maximus).</title>
        <authorList>
            <person name="Xu H."/>
            <person name="Xu X.-W."/>
            <person name="Shao C."/>
            <person name="Chen S."/>
        </authorList>
    </citation>
    <scope>NUCLEOTIDE SEQUENCE [LARGE SCALE GENOMIC DNA]</scope>
    <source>
        <strain evidence="1">Ysfricsl-2016a</strain>
        <tissue evidence="1">Blood</tissue>
    </source>
</reference>
<protein>
    <submittedName>
        <fullName evidence="1">Uncharacterized protein</fullName>
    </submittedName>
</protein>
<proteinExistence type="predicted"/>
<dbReference type="AlphaFoldDB" id="A0A6A4TBU5"/>
<name>A0A6A4TBU5_SCOMX</name>
<accession>A0A6A4TBU5</accession>
<gene>
    <name evidence="1" type="ORF">F2P81_004052</name>
</gene>
<evidence type="ECO:0000313" key="1">
    <source>
        <dbReference type="EMBL" id="KAF0042715.1"/>
    </source>
</evidence>
<dbReference type="Proteomes" id="UP000438429">
    <property type="component" value="Unassembled WGS sequence"/>
</dbReference>
<comment type="caution">
    <text evidence="1">The sequence shown here is derived from an EMBL/GenBank/DDBJ whole genome shotgun (WGS) entry which is preliminary data.</text>
</comment>
<dbReference type="EMBL" id="VEVO01000004">
    <property type="protein sequence ID" value="KAF0042715.1"/>
    <property type="molecule type" value="Genomic_DNA"/>
</dbReference>
<sequence>MVEPYGVFYQVRVLDVKKKTICTKRSKSTSTPTKVLQNQTPRSDVDSFFRRSHDSLDFRTLSTSVFV</sequence>
<evidence type="ECO:0000313" key="2">
    <source>
        <dbReference type="Proteomes" id="UP000438429"/>
    </source>
</evidence>